<accession>A0A7X4HE33</accession>
<reference evidence="1 2" key="1">
    <citation type="submission" date="2019-12" db="EMBL/GenBank/DDBJ databases">
        <title>Novel species isolated from a subtropical stream in China.</title>
        <authorList>
            <person name="Lu H."/>
        </authorList>
    </citation>
    <scope>NUCLEOTIDE SEQUENCE [LARGE SCALE GENOMIC DNA]</scope>
    <source>
        <strain evidence="1 2">FT127W</strain>
    </source>
</reference>
<sequence length="132" mass="14205">MQSCEIKVVRRGDLAAISHLTVMPTVCLVAFQNPAASSEIDLLAKASLAVGTESFALYGPHADALEDDIDFVLEQGEPSWLNISTTSHQGESPQDVAQFVLHAAHPGDEPFRCLLVLDDQLAAAEALMYELV</sequence>
<name>A0A7X4HE33_9BURK</name>
<dbReference type="RefSeq" id="WP_161073374.1">
    <property type="nucleotide sequence ID" value="NZ_WWCU01000019.1"/>
</dbReference>
<gene>
    <name evidence="1" type="ORF">GTP77_17215</name>
</gene>
<comment type="caution">
    <text evidence="1">The sequence shown here is derived from an EMBL/GenBank/DDBJ whole genome shotgun (WGS) entry which is preliminary data.</text>
</comment>
<evidence type="ECO:0000313" key="1">
    <source>
        <dbReference type="EMBL" id="MYN09068.1"/>
    </source>
</evidence>
<proteinExistence type="predicted"/>
<evidence type="ECO:0000313" key="2">
    <source>
        <dbReference type="Proteomes" id="UP000450676"/>
    </source>
</evidence>
<organism evidence="1 2">
    <name type="scientific">Pseudoduganella aquatica</name>
    <dbReference type="NCBI Taxonomy" id="2660641"/>
    <lineage>
        <taxon>Bacteria</taxon>
        <taxon>Pseudomonadati</taxon>
        <taxon>Pseudomonadota</taxon>
        <taxon>Betaproteobacteria</taxon>
        <taxon>Burkholderiales</taxon>
        <taxon>Oxalobacteraceae</taxon>
        <taxon>Telluria group</taxon>
        <taxon>Pseudoduganella</taxon>
    </lineage>
</organism>
<dbReference type="EMBL" id="WWCU01000019">
    <property type="protein sequence ID" value="MYN09068.1"/>
    <property type="molecule type" value="Genomic_DNA"/>
</dbReference>
<dbReference type="AlphaFoldDB" id="A0A7X4HE33"/>
<protein>
    <submittedName>
        <fullName evidence="1">Uncharacterized protein</fullName>
    </submittedName>
</protein>
<dbReference type="Proteomes" id="UP000450676">
    <property type="component" value="Unassembled WGS sequence"/>
</dbReference>
<keyword evidence="2" id="KW-1185">Reference proteome</keyword>